<dbReference type="Proteomes" id="UP001595868">
    <property type="component" value="Unassembled WGS sequence"/>
</dbReference>
<keyword evidence="4 6" id="KW-1133">Transmembrane helix</keyword>
<dbReference type="PANTHER" id="PTHR11101:SF80">
    <property type="entry name" value="PHOSPHATE TRANSPORTER"/>
    <property type="match status" value="1"/>
</dbReference>
<evidence type="ECO:0000256" key="1">
    <source>
        <dbReference type="ARBA" id="ARBA00004141"/>
    </source>
</evidence>
<dbReference type="RefSeq" id="WP_377548894.1">
    <property type="nucleotide sequence ID" value="NZ_JBHSBN010000016.1"/>
</dbReference>
<reference evidence="8" key="1">
    <citation type="journal article" date="2019" name="Int. J. Syst. Evol. Microbiol.">
        <title>The Global Catalogue of Microorganisms (GCM) 10K type strain sequencing project: providing services to taxonomists for standard genome sequencing and annotation.</title>
        <authorList>
            <consortium name="The Broad Institute Genomics Platform"/>
            <consortium name="The Broad Institute Genome Sequencing Center for Infectious Disease"/>
            <person name="Wu L."/>
            <person name="Ma J."/>
        </authorList>
    </citation>
    <scope>NUCLEOTIDE SEQUENCE [LARGE SCALE GENOMIC DNA]</scope>
    <source>
        <strain evidence="8">2902at01</strain>
    </source>
</reference>
<gene>
    <name evidence="7" type="ORF">ACFOX0_21605</name>
</gene>
<feature type="transmembrane region" description="Helical" evidence="6">
    <location>
        <begin position="105"/>
        <end position="124"/>
    </location>
</feature>
<name>A0ABV8KQY0_9ACTN</name>
<feature type="transmembrane region" description="Helical" evidence="6">
    <location>
        <begin position="251"/>
        <end position="279"/>
    </location>
</feature>
<comment type="caution">
    <text evidence="7">The sequence shown here is derived from an EMBL/GenBank/DDBJ whole genome shotgun (WGS) entry which is preliminary data.</text>
</comment>
<dbReference type="InterPro" id="IPR001204">
    <property type="entry name" value="Phos_transporter"/>
</dbReference>
<dbReference type="Pfam" id="PF01384">
    <property type="entry name" value="PHO4"/>
    <property type="match status" value="2"/>
</dbReference>
<comment type="subcellular location">
    <subcellularLocation>
        <location evidence="1">Membrane</location>
        <topology evidence="1">Multi-pass membrane protein</topology>
    </subcellularLocation>
</comment>
<evidence type="ECO:0000256" key="3">
    <source>
        <dbReference type="ARBA" id="ARBA00022692"/>
    </source>
</evidence>
<feature type="transmembrane region" description="Helical" evidence="6">
    <location>
        <begin position="210"/>
        <end position="231"/>
    </location>
</feature>
<organism evidence="7 8">
    <name type="scientific">Micromonospora zhanjiangensis</name>
    <dbReference type="NCBI Taxonomy" id="1522057"/>
    <lineage>
        <taxon>Bacteria</taxon>
        <taxon>Bacillati</taxon>
        <taxon>Actinomycetota</taxon>
        <taxon>Actinomycetes</taxon>
        <taxon>Micromonosporales</taxon>
        <taxon>Micromonosporaceae</taxon>
        <taxon>Micromonospora</taxon>
    </lineage>
</organism>
<keyword evidence="2" id="KW-0813">Transport</keyword>
<evidence type="ECO:0000256" key="2">
    <source>
        <dbReference type="ARBA" id="ARBA00022448"/>
    </source>
</evidence>
<feature type="transmembrane region" description="Helical" evidence="6">
    <location>
        <begin position="130"/>
        <end position="150"/>
    </location>
</feature>
<feature type="transmembrane region" description="Helical" evidence="6">
    <location>
        <begin position="43"/>
        <end position="66"/>
    </location>
</feature>
<evidence type="ECO:0000313" key="7">
    <source>
        <dbReference type="EMBL" id="MFC4108518.1"/>
    </source>
</evidence>
<keyword evidence="5 6" id="KW-0472">Membrane</keyword>
<feature type="transmembrane region" description="Helical" evidence="6">
    <location>
        <begin position="300"/>
        <end position="320"/>
    </location>
</feature>
<sequence>MAADLSWVGFALAALFAAFTGFNDAGALVGVGLRVGGLRPVTAVTMLCVAVATAPILVGTAVAATLGGRLVALDEGRATVAMIAGVGAAVLVTGTLAARGLPTSLTLALIGGIAGAGVGVRAPVDWATVAFVLLAAAVAPVVGALAALLLTRVVGALPAPEGAGRRLRRLHAGALGATCLAYGANDGQKMLAVYAAVHGATPAAAARSPLAVLVITGCFLLGGLLGLPRLAAALAGGLTAGRPDAVVVSELSGAGVVLGTAVLGAPVSMTQSLSGAMVGTGLSRRSRKVRWRGVIRLGRAWLLTLPAAFVAAALGSLLLVPGP</sequence>
<evidence type="ECO:0000256" key="4">
    <source>
        <dbReference type="ARBA" id="ARBA00022989"/>
    </source>
</evidence>
<feature type="transmembrane region" description="Helical" evidence="6">
    <location>
        <begin position="78"/>
        <end position="98"/>
    </location>
</feature>
<evidence type="ECO:0000313" key="8">
    <source>
        <dbReference type="Proteomes" id="UP001595868"/>
    </source>
</evidence>
<proteinExistence type="predicted"/>
<dbReference type="PANTHER" id="PTHR11101">
    <property type="entry name" value="PHOSPHATE TRANSPORTER"/>
    <property type="match status" value="1"/>
</dbReference>
<keyword evidence="3 6" id="KW-0812">Transmembrane</keyword>
<feature type="transmembrane region" description="Helical" evidence="6">
    <location>
        <begin position="6"/>
        <end position="31"/>
    </location>
</feature>
<accession>A0ABV8KQY0</accession>
<evidence type="ECO:0000256" key="5">
    <source>
        <dbReference type="ARBA" id="ARBA00023136"/>
    </source>
</evidence>
<protein>
    <submittedName>
        <fullName evidence="7">Anion permease</fullName>
    </submittedName>
</protein>
<dbReference type="EMBL" id="JBHSBN010000016">
    <property type="protein sequence ID" value="MFC4108518.1"/>
    <property type="molecule type" value="Genomic_DNA"/>
</dbReference>
<keyword evidence="8" id="KW-1185">Reference proteome</keyword>
<evidence type="ECO:0000256" key="6">
    <source>
        <dbReference type="SAM" id="Phobius"/>
    </source>
</evidence>